<evidence type="ECO:0000313" key="1">
    <source>
        <dbReference type="EMBL" id="PNR28962.1"/>
    </source>
</evidence>
<dbReference type="EMBL" id="ABEU02000023">
    <property type="protein sequence ID" value="PNR28962.1"/>
    <property type="molecule type" value="Genomic_DNA"/>
</dbReference>
<proteinExistence type="predicted"/>
<dbReference type="EnsemblPlants" id="Pp3c23_5710V3.1">
    <property type="protein sequence ID" value="Pp3c23_5710V3.1"/>
    <property type="gene ID" value="Pp3c23_5710"/>
</dbReference>
<dbReference type="Gramene" id="Pp3c23_5710V3.1">
    <property type="protein sequence ID" value="Pp3c23_5710V3.1"/>
    <property type="gene ID" value="Pp3c23_5710"/>
</dbReference>
<name>A0A2K1II56_PHYPA</name>
<protein>
    <submittedName>
        <fullName evidence="1 2">Uncharacterized protein</fullName>
    </submittedName>
</protein>
<reference evidence="2" key="3">
    <citation type="submission" date="2020-12" db="UniProtKB">
        <authorList>
            <consortium name="EnsemblPlants"/>
        </authorList>
    </citation>
    <scope>IDENTIFICATION</scope>
</reference>
<accession>A0A2K1II56</accession>
<reference evidence="1 3" key="1">
    <citation type="journal article" date="2008" name="Science">
        <title>The Physcomitrella genome reveals evolutionary insights into the conquest of land by plants.</title>
        <authorList>
            <person name="Rensing S."/>
            <person name="Lang D."/>
            <person name="Zimmer A."/>
            <person name="Terry A."/>
            <person name="Salamov A."/>
            <person name="Shapiro H."/>
            <person name="Nishiyama T."/>
            <person name="Perroud P.-F."/>
            <person name="Lindquist E."/>
            <person name="Kamisugi Y."/>
            <person name="Tanahashi T."/>
            <person name="Sakakibara K."/>
            <person name="Fujita T."/>
            <person name="Oishi K."/>
            <person name="Shin-I T."/>
            <person name="Kuroki Y."/>
            <person name="Toyoda A."/>
            <person name="Suzuki Y."/>
            <person name="Hashimoto A."/>
            <person name="Yamaguchi K."/>
            <person name="Sugano A."/>
            <person name="Kohara Y."/>
            <person name="Fujiyama A."/>
            <person name="Anterola A."/>
            <person name="Aoki S."/>
            <person name="Ashton N."/>
            <person name="Barbazuk W.B."/>
            <person name="Barker E."/>
            <person name="Bennetzen J."/>
            <person name="Bezanilla M."/>
            <person name="Blankenship R."/>
            <person name="Cho S.H."/>
            <person name="Dutcher S."/>
            <person name="Estelle M."/>
            <person name="Fawcett J.A."/>
            <person name="Gundlach H."/>
            <person name="Hanada K."/>
            <person name="Heyl A."/>
            <person name="Hicks K.A."/>
            <person name="Hugh J."/>
            <person name="Lohr M."/>
            <person name="Mayer K."/>
            <person name="Melkozernov A."/>
            <person name="Murata T."/>
            <person name="Nelson D."/>
            <person name="Pils B."/>
            <person name="Prigge M."/>
            <person name="Reiss B."/>
            <person name="Renner T."/>
            <person name="Rombauts S."/>
            <person name="Rushton P."/>
            <person name="Sanderfoot A."/>
            <person name="Schween G."/>
            <person name="Shiu S.-H."/>
            <person name="Stueber K."/>
            <person name="Theodoulou F.L."/>
            <person name="Tu H."/>
            <person name="Van de Peer Y."/>
            <person name="Verrier P.J."/>
            <person name="Waters E."/>
            <person name="Wood A."/>
            <person name="Yang L."/>
            <person name="Cove D."/>
            <person name="Cuming A."/>
            <person name="Hasebe M."/>
            <person name="Lucas S."/>
            <person name="Mishler D.B."/>
            <person name="Reski R."/>
            <person name="Grigoriev I."/>
            <person name="Quatrano R.S."/>
            <person name="Boore J.L."/>
        </authorList>
    </citation>
    <scope>NUCLEOTIDE SEQUENCE [LARGE SCALE GENOMIC DNA]</scope>
    <source>
        <strain evidence="2 3">cv. Gransden 2004</strain>
    </source>
</reference>
<dbReference type="InParanoid" id="A0A2K1II56"/>
<dbReference type="AlphaFoldDB" id="A0A2K1II56"/>
<evidence type="ECO:0000313" key="3">
    <source>
        <dbReference type="Proteomes" id="UP000006727"/>
    </source>
</evidence>
<sequence length="92" mass="10080">MSYEDLGIARDHSKSVQLGVIWCTLLSSTHKAALGKAISVRGFVEAVASGEPHTRSSKLYFSLVMLVVVWQRRRSPLQRCSGLVPCSCCSIL</sequence>
<gene>
    <name evidence="1" type="ORF">PHYPA_027654</name>
</gene>
<organism evidence="1">
    <name type="scientific">Physcomitrium patens</name>
    <name type="common">Spreading-leaved earth moss</name>
    <name type="synonym">Physcomitrella patens</name>
    <dbReference type="NCBI Taxonomy" id="3218"/>
    <lineage>
        <taxon>Eukaryota</taxon>
        <taxon>Viridiplantae</taxon>
        <taxon>Streptophyta</taxon>
        <taxon>Embryophyta</taxon>
        <taxon>Bryophyta</taxon>
        <taxon>Bryophytina</taxon>
        <taxon>Bryopsida</taxon>
        <taxon>Funariidae</taxon>
        <taxon>Funariales</taxon>
        <taxon>Funariaceae</taxon>
        <taxon>Physcomitrium</taxon>
    </lineage>
</organism>
<evidence type="ECO:0000313" key="2">
    <source>
        <dbReference type="EnsemblPlants" id="Pp3c23_5710V3.1"/>
    </source>
</evidence>
<reference evidence="1 3" key="2">
    <citation type="journal article" date="2018" name="Plant J.">
        <title>The Physcomitrella patens chromosome-scale assembly reveals moss genome structure and evolution.</title>
        <authorList>
            <person name="Lang D."/>
            <person name="Ullrich K.K."/>
            <person name="Murat F."/>
            <person name="Fuchs J."/>
            <person name="Jenkins J."/>
            <person name="Haas F.B."/>
            <person name="Piednoel M."/>
            <person name="Gundlach H."/>
            <person name="Van Bel M."/>
            <person name="Meyberg R."/>
            <person name="Vives C."/>
            <person name="Morata J."/>
            <person name="Symeonidi A."/>
            <person name="Hiss M."/>
            <person name="Muchero W."/>
            <person name="Kamisugi Y."/>
            <person name="Saleh O."/>
            <person name="Blanc G."/>
            <person name="Decker E.L."/>
            <person name="van Gessel N."/>
            <person name="Grimwood J."/>
            <person name="Hayes R.D."/>
            <person name="Graham S.W."/>
            <person name="Gunter L.E."/>
            <person name="McDaniel S.F."/>
            <person name="Hoernstein S.N.W."/>
            <person name="Larsson A."/>
            <person name="Li F.W."/>
            <person name="Perroud P.F."/>
            <person name="Phillips J."/>
            <person name="Ranjan P."/>
            <person name="Rokshar D.S."/>
            <person name="Rothfels C.J."/>
            <person name="Schneider L."/>
            <person name="Shu S."/>
            <person name="Stevenson D.W."/>
            <person name="Thummler F."/>
            <person name="Tillich M."/>
            <person name="Villarreal Aguilar J.C."/>
            <person name="Widiez T."/>
            <person name="Wong G.K."/>
            <person name="Wymore A."/>
            <person name="Zhang Y."/>
            <person name="Zimmer A.D."/>
            <person name="Quatrano R.S."/>
            <person name="Mayer K.F.X."/>
            <person name="Goodstein D."/>
            <person name="Casacuberta J.M."/>
            <person name="Vandepoele K."/>
            <person name="Reski R."/>
            <person name="Cuming A.C."/>
            <person name="Tuskan G.A."/>
            <person name="Maumus F."/>
            <person name="Salse J."/>
            <person name="Schmutz J."/>
            <person name="Rensing S.A."/>
        </authorList>
    </citation>
    <scope>NUCLEOTIDE SEQUENCE [LARGE SCALE GENOMIC DNA]</scope>
    <source>
        <strain evidence="2 3">cv. Gransden 2004</strain>
    </source>
</reference>
<dbReference type="Proteomes" id="UP000006727">
    <property type="component" value="Chromosome 23"/>
</dbReference>
<keyword evidence="3" id="KW-1185">Reference proteome</keyword>